<dbReference type="RefSeq" id="WP_253445596.1">
    <property type="nucleotide sequence ID" value="NZ_JALJYF010000001.1"/>
</dbReference>
<dbReference type="PROSITE" id="PS51257">
    <property type="entry name" value="PROKAR_LIPOPROTEIN"/>
    <property type="match status" value="1"/>
</dbReference>
<protein>
    <submittedName>
        <fullName evidence="1">DUF4097 and DUF4098 domain-containing protein YvlB</fullName>
    </submittedName>
</protein>
<accession>A0ABT1G649</accession>
<comment type="caution">
    <text evidence="1">The sequence shown here is derived from an EMBL/GenBank/DDBJ whole genome shotgun (WGS) entry which is preliminary data.</text>
</comment>
<dbReference type="EMBL" id="JALJYF010000001">
    <property type="protein sequence ID" value="MCP1726774.1"/>
    <property type="molecule type" value="Genomic_DNA"/>
</dbReference>
<sequence length="229" mass="23974">MNVKAVGLIVVLFLAGCGNGVNQSVDIDPGSERHQDFRTVNGTITVGEAARVEGVLETVNGGIRVGPEAEIGRAETVNGSIRVEDGATTAHLTTVNGNIRIASNVVIDGNLKTVNGAIGLGQGSRLNGDLSNFNGGITIEGGHVAGNVSTRTGDIRIIDGARIEGDVHVQARSRGDVQRDVRVVIGREAVVEGTLRMDRRVQLLVHESAQVGDIQGAEAETFTGDEPRR</sequence>
<reference evidence="1 2" key="1">
    <citation type="submission" date="2022-03" db="EMBL/GenBank/DDBJ databases">
        <title>Genomic Encyclopedia of Type Strains, Phase III (KMG-III): the genomes of soil and plant-associated and newly described type strains.</title>
        <authorList>
            <person name="Whitman W."/>
        </authorList>
    </citation>
    <scope>NUCLEOTIDE SEQUENCE [LARGE SCALE GENOMIC DNA]</scope>
    <source>
        <strain evidence="1 2">BSker1</strain>
    </source>
</reference>
<keyword evidence="2" id="KW-1185">Reference proteome</keyword>
<evidence type="ECO:0000313" key="2">
    <source>
        <dbReference type="Proteomes" id="UP001523550"/>
    </source>
</evidence>
<proteinExistence type="predicted"/>
<gene>
    <name evidence="1" type="ORF">J2T60_000739</name>
</gene>
<name>A0ABT1G649_9GAMM</name>
<dbReference type="Proteomes" id="UP001523550">
    <property type="component" value="Unassembled WGS sequence"/>
</dbReference>
<organism evidence="1 2">
    <name type="scientific">Natronospira proteinivora</name>
    <dbReference type="NCBI Taxonomy" id="1807133"/>
    <lineage>
        <taxon>Bacteria</taxon>
        <taxon>Pseudomonadati</taxon>
        <taxon>Pseudomonadota</taxon>
        <taxon>Gammaproteobacteria</taxon>
        <taxon>Natronospirales</taxon>
        <taxon>Natronospiraceae</taxon>
        <taxon>Natronospira</taxon>
    </lineage>
</organism>
<evidence type="ECO:0000313" key="1">
    <source>
        <dbReference type="EMBL" id="MCP1726774.1"/>
    </source>
</evidence>